<dbReference type="OrthoDB" id="6238971at2759"/>
<dbReference type="GO" id="GO:0015020">
    <property type="term" value="F:glucuronosyltransferase activity"/>
    <property type="evidence" value="ECO:0007669"/>
    <property type="project" value="TreeGrafter"/>
</dbReference>
<keyword evidence="5" id="KW-0333">Golgi apparatus</keyword>
<evidence type="ECO:0008006" key="10">
    <source>
        <dbReference type="Google" id="ProtNLM"/>
    </source>
</evidence>
<organism evidence="8 9">
    <name type="scientific">Opisthorchis felineus</name>
    <dbReference type="NCBI Taxonomy" id="147828"/>
    <lineage>
        <taxon>Eukaryota</taxon>
        <taxon>Metazoa</taxon>
        <taxon>Spiralia</taxon>
        <taxon>Lophotrochozoa</taxon>
        <taxon>Platyhelminthes</taxon>
        <taxon>Trematoda</taxon>
        <taxon>Digenea</taxon>
        <taxon>Opisthorchiida</taxon>
        <taxon>Opisthorchiata</taxon>
        <taxon>Opisthorchiidae</taxon>
        <taxon>Opisthorchis</taxon>
    </lineage>
</organism>
<keyword evidence="4" id="KW-1133">Transmembrane helix</keyword>
<keyword evidence="3" id="KW-0735">Signal-anchor</keyword>
<evidence type="ECO:0000256" key="3">
    <source>
        <dbReference type="ARBA" id="ARBA00022968"/>
    </source>
</evidence>
<evidence type="ECO:0000256" key="5">
    <source>
        <dbReference type="ARBA" id="ARBA00023034"/>
    </source>
</evidence>
<dbReference type="Gene3D" id="3.90.550.10">
    <property type="entry name" value="Spore Coat Polysaccharide Biosynthesis Protein SpsA, Chain A"/>
    <property type="match status" value="1"/>
</dbReference>
<evidence type="ECO:0000256" key="6">
    <source>
        <dbReference type="ARBA" id="ARBA00023136"/>
    </source>
</evidence>
<reference evidence="8 9" key="1">
    <citation type="journal article" date="2019" name="BMC Genomics">
        <title>New insights from Opisthorchis felineus genome: update on genomics of the epidemiologically important liver flukes.</title>
        <authorList>
            <person name="Ershov N.I."/>
            <person name="Mordvinov V.A."/>
            <person name="Prokhortchouk E.B."/>
            <person name="Pakharukova M.Y."/>
            <person name="Gunbin K.V."/>
            <person name="Ustyantsev K."/>
            <person name="Genaev M.A."/>
            <person name="Blinov A.G."/>
            <person name="Mazur A."/>
            <person name="Boulygina E."/>
            <person name="Tsygankova S."/>
            <person name="Khrameeva E."/>
            <person name="Chekanov N."/>
            <person name="Fan G."/>
            <person name="Xiao A."/>
            <person name="Zhang H."/>
            <person name="Xu X."/>
            <person name="Yang H."/>
            <person name="Solovyev V."/>
            <person name="Lee S.M."/>
            <person name="Liu X."/>
            <person name="Afonnikov D.A."/>
            <person name="Skryabin K.G."/>
        </authorList>
    </citation>
    <scope>NUCLEOTIDE SEQUENCE [LARGE SCALE GENOMIC DNA]</scope>
    <source>
        <strain evidence="8">AK-0245</strain>
        <tissue evidence="8">Whole organism</tissue>
    </source>
</reference>
<dbReference type="InterPro" id="IPR002495">
    <property type="entry name" value="Glyco_trans_8"/>
</dbReference>
<dbReference type="SUPFAM" id="SSF53448">
    <property type="entry name" value="Nucleotide-diphospho-sugar transferases"/>
    <property type="match status" value="1"/>
</dbReference>
<evidence type="ECO:0000256" key="7">
    <source>
        <dbReference type="ARBA" id="ARBA00023180"/>
    </source>
</evidence>
<evidence type="ECO:0000313" key="9">
    <source>
        <dbReference type="Proteomes" id="UP000308267"/>
    </source>
</evidence>
<dbReference type="STRING" id="147828.A0A4S2LK19"/>
<dbReference type="EMBL" id="SJOL01007257">
    <property type="protein sequence ID" value="TGZ63256.1"/>
    <property type="molecule type" value="Genomic_DNA"/>
</dbReference>
<dbReference type="PANTHER" id="PTHR12270">
    <property type="entry name" value="GLYCOSYLTRANSFERASE-RELATED"/>
    <property type="match status" value="1"/>
</dbReference>
<protein>
    <recommendedName>
        <fullName evidence="10">Glycosyltransferase-like protein LARGE2</fullName>
    </recommendedName>
</protein>
<dbReference type="GO" id="GO:0035269">
    <property type="term" value="P:protein O-linked glycosylation via mannose"/>
    <property type="evidence" value="ECO:0007669"/>
    <property type="project" value="TreeGrafter"/>
</dbReference>
<accession>A0A4S2LK19</accession>
<evidence type="ECO:0000313" key="8">
    <source>
        <dbReference type="EMBL" id="TGZ63256.1"/>
    </source>
</evidence>
<dbReference type="GO" id="GO:0000139">
    <property type="term" value="C:Golgi membrane"/>
    <property type="evidence" value="ECO:0007669"/>
    <property type="project" value="UniProtKB-SubCell"/>
</dbReference>
<comment type="subcellular location">
    <subcellularLocation>
        <location evidence="1">Golgi apparatus membrane</location>
        <topology evidence="1">Single-pass type II membrane protein</topology>
    </subcellularLocation>
</comment>
<dbReference type="Proteomes" id="UP000308267">
    <property type="component" value="Unassembled WGS sequence"/>
</dbReference>
<dbReference type="Pfam" id="PF01501">
    <property type="entry name" value="Glyco_transf_8"/>
    <property type="match status" value="1"/>
</dbReference>
<dbReference type="GO" id="GO:0042285">
    <property type="term" value="F:xylosyltransferase activity"/>
    <property type="evidence" value="ECO:0007669"/>
    <property type="project" value="TreeGrafter"/>
</dbReference>
<keyword evidence="6" id="KW-0472">Membrane</keyword>
<dbReference type="PANTHER" id="PTHR12270:SF25">
    <property type="entry name" value="GLYCOSYLTRANSFERASE-LIKE PROTEIN LARGE"/>
    <property type="match status" value="1"/>
</dbReference>
<dbReference type="InterPro" id="IPR051292">
    <property type="entry name" value="Xyl/GlcA_transferase"/>
</dbReference>
<dbReference type="InterPro" id="IPR029044">
    <property type="entry name" value="Nucleotide-diphossugar_trans"/>
</dbReference>
<proteinExistence type="predicted"/>
<dbReference type="AlphaFoldDB" id="A0A4S2LK19"/>
<name>A0A4S2LK19_OPIFE</name>
<keyword evidence="7" id="KW-0325">Glycoprotein</keyword>
<evidence type="ECO:0000256" key="4">
    <source>
        <dbReference type="ARBA" id="ARBA00022989"/>
    </source>
</evidence>
<gene>
    <name evidence="8" type="ORF">CRM22_007036</name>
</gene>
<evidence type="ECO:0000256" key="1">
    <source>
        <dbReference type="ARBA" id="ARBA00004323"/>
    </source>
</evidence>
<sequence length="425" mass="49320">MRRLYRFILCLFALVGILHLFRALNRFRVLRLDPIPFAPQYDAIYLAGRRTNDLEPIELFTVINGACAANRAVVSLKSMLYFQGRYKTASKFCPSVSNRPPGIVCQNQSLEPYRPVRLHWVADVAAKDRLIYIFEEWHPSDVHIYLYNYEQFVSYVGAIPINHYAGTPAMYKILAPYILPEEVTKVIVLDSDVIFNYNVLELWKEFERFKPQQVFGAACEQITYCPYSCSSDDTHLPLFGINSGVVLMNLTELRRTNWWYQWQQEVLKEVTDLGYLPVAEQKVINEIMGRNITLYYRLGCEWNVQVFKADGIQCCPVQWIDRLPHETYCKNNLDDANPREPARLVHYNIKRKPEGCGQYAPSSMDFQAGLAEMSLGLLLLWDTLCDCATTQWELVWRIDTPSTTTRSAVKEEKIFHNKSSKEMLM</sequence>
<evidence type="ECO:0000256" key="2">
    <source>
        <dbReference type="ARBA" id="ARBA00022692"/>
    </source>
</evidence>
<keyword evidence="2" id="KW-0812">Transmembrane</keyword>
<keyword evidence="9" id="KW-1185">Reference proteome</keyword>
<comment type="caution">
    <text evidence="8">The sequence shown here is derived from an EMBL/GenBank/DDBJ whole genome shotgun (WGS) entry which is preliminary data.</text>
</comment>